<keyword evidence="2" id="KW-0812">Transmembrane</keyword>
<feature type="compositionally biased region" description="Acidic residues" evidence="1">
    <location>
        <begin position="140"/>
        <end position="173"/>
    </location>
</feature>
<keyword evidence="2" id="KW-1133">Transmembrane helix</keyword>
<gene>
    <name evidence="3" type="ORF">B7P43_G15989</name>
</gene>
<dbReference type="InParanoid" id="A0A2J7PFI6"/>
<dbReference type="EMBL" id="NEVH01025657">
    <property type="protein sequence ID" value="PNF15096.1"/>
    <property type="molecule type" value="Genomic_DNA"/>
</dbReference>
<evidence type="ECO:0000313" key="3">
    <source>
        <dbReference type="EMBL" id="PNF15096.1"/>
    </source>
</evidence>
<name>A0A2J7PFI6_9NEOP</name>
<proteinExistence type="predicted"/>
<evidence type="ECO:0000313" key="4">
    <source>
        <dbReference type="Proteomes" id="UP000235965"/>
    </source>
</evidence>
<protein>
    <submittedName>
        <fullName evidence="3">Uncharacterized protein</fullName>
    </submittedName>
</protein>
<dbReference type="Proteomes" id="UP000235965">
    <property type="component" value="Unassembled WGS sequence"/>
</dbReference>
<keyword evidence="2" id="KW-0472">Membrane</keyword>
<sequence length="173" mass="19554">MTLGVNVFVFLCIILIIEQKMFFSAAFLIPPYHYYGFMGGSYFPCNWGYSYCSYLPQDYYYSNGCGCTYDLGGCAPCVLESPSVLEVPRYPGPPFYPEFIIPGSPSVTESPRVTTEENDSLGLGEVTLARRSVTAKGNNEEEEEEEEEEDNEDYDENGGDYDEEEEDDEEEND</sequence>
<comment type="caution">
    <text evidence="3">The sequence shown here is derived from an EMBL/GenBank/DDBJ whole genome shotgun (WGS) entry which is preliminary data.</text>
</comment>
<evidence type="ECO:0000256" key="2">
    <source>
        <dbReference type="SAM" id="Phobius"/>
    </source>
</evidence>
<keyword evidence="4" id="KW-1185">Reference proteome</keyword>
<dbReference type="AlphaFoldDB" id="A0A2J7PFI6"/>
<accession>A0A2J7PFI6</accession>
<reference evidence="3 4" key="1">
    <citation type="submission" date="2017-12" db="EMBL/GenBank/DDBJ databases">
        <title>Hemimetabolous genomes reveal molecular basis of termite eusociality.</title>
        <authorList>
            <person name="Harrison M.C."/>
            <person name="Jongepier E."/>
            <person name="Robertson H.M."/>
            <person name="Arning N."/>
            <person name="Bitard-Feildel T."/>
            <person name="Chao H."/>
            <person name="Childers C.P."/>
            <person name="Dinh H."/>
            <person name="Doddapaneni H."/>
            <person name="Dugan S."/>
            <person name="Gowin J."/>
            <person name="Greiner C."/>
            <person name="Han Y."/>
            <person name="Hu H."/>
            <person name="Hughes D.S.T."/>
            <person name="Huylmans A.-K."/>
            <person name="Kemena C."/>
            <person name="Kremer L.P.M."/>
            <person name="Lee S.L."/>
            <person name="Lopez-Ezquerra A."/>
            <person name="Mallet L."/>
            <person name="Monroy-Kuhn J.M."/>
            <person name="Moser A."/>
            <person name="Murali S.C."/>
            <person name="Muzny D.M."/>
            <person name="Otani S."/>
            <person name="Piulachs M.-D."/>
            <person name="Poelchau M."/>
            <person name="Qu J."/>
            <person name="Schaub F."/>
            <person name="Wada-Katsumata A."/>
            <person name="Worley K.C."/>
            <person name="Xie Q."/>
            <person name="Ylla G."/>
            <person name="Poulsen M."/>
            <person name="Gibbs R.A."/>
            <person name="Schal C."/>
            <person name="Richards S."/>
            <person name="Belles X."/>
            <person name="Korb J."/>
            <person name="Bornberg-Bauer E."/>
        </authorList>
    </citation>
    <scope>NUCLEOTIDE SEQUENCE [LARGE SCALE GENOMIC DNA]</scope>
    <source>
        <tissue evidence="3">Whole body</tissue>
    </source>
</reference>
<evidence type="ECO:0000256" key="1">
    <source>
        <dbReference type="SAM" id="MobiDB-lite"/>
    </source>
</evidence>
<feature type="transmembrane region" description="Helical" evidence="2">
    <location>
        <begin position="6"/>
        <end position="29"/>
    </location>
</feature>
<feature type="region of interest" description="Disordered" evidence="1">
    <location>
        <begin position="106"/>
        <end position="173"/>
    </location>
</feature>
<organism evidence="3 4">
    <name type="scientific">Cryptotermes secundus</name>
    <dbReference type="NCBI Taxonomy" id="105785"/>
    <lineage>
        <taxon>Eukaryota</taxon>
        <taxon>Metazoa</taxon>
        <taxon>Ecdysozoa</taxon>
        <taxon>Arthropoda</taxon>
        <taxon>Hexapoda</taxon>
        <taxon>Insecta</taxon>
        <taxon>Pterygota</taxon>
        <taxon>Neoptera</taxon>
        <taxon>Polyneoptera</taxon>
        <taxon>Dictyoptera</taxon>
        <taxon>Blattodea</taxon>
        <taxon>Blattoidea</taxon>
        <taxon>Termitoidae</taxon>
        <taxon>Kalotermitidae</taxon>
        <taxon>Cryptotermitinae</taxon>
        <taxon>Cryptotermes</taxon>
    </lineage>
</organism>